<gene>
    <name evidence="2" type="ORF">CVT26_011301</name>
</gene>
<proteinExistence type="predicted"/>
<organism evidence="2 3">
    <name type="scientific">Gymnopilus dilepis</name>
    <dbReference type="NCBI Taxonomy" id="231916"/>
    <lineage>
        <taxon>Eukaryota</taxon>
        <taxon>Fungi</taxon>
        <taxon>Dikarya</taxon>
        <taxon>Basidiomycota</taxon>
        <taxon>Agaricomycotina</taxon>
        <taxon>Agaricomycetes</taxon>
        <taxon>Agaricomycetidae</taxon>
        <taxon>Agaricales</taxon>
        <taxon>Agaricineae</taxon>
        <taxon>Hymenogastraceae</taxon>
        <taxon>Gymnopilus</taxon>
    </lineage>
</organism>
<dbReference type="InParanoid" id="A0A409XC14"/>
<dbReference type="AlphaFoldDB" id="A0A409XC14"/>
<evidence type="ECO:0000256" key="1">
    <source>
        <dbReference type="SAM" id="MobiDB-lite"/>
    </source>
</evidence>
<accession>A0A409XC14</accession>
<feature type="compositionally biased region" description="Basic residues" evidence="1">
    <location>
        <begin position="12"/>
        <end position="30"/>
    </location>
</feature>
<comment type="caution">
    <text evidence="2">The sequence shown here is derived from an EMBL/GenBank/DDBJ whole genome shotgun (WGS) entry which is preliminary data.</text>
</comment>
<keyword evidence="3" id="KW-1185">Reference proteome</keyword>
<evidence type="ECO:0000313" key="3">
    <source>
        <dbReference type="Proteomes" id="UP000284706"/>
    </source>
</evidence>
<evidence type="ECO:0000313" key="2">
    <source>
        <dbReference type="EMBL" id="PPQ88264.1"/>
    </source>
</evidence>
<feature type="compositionally biased region" description="Basic and acidic residues" evidence="1">
    <location>
        <begin position="1"/>
        <end position="11"/>
    </location>
</feature>
<dbReference type="Proteomes" id="UP000284706">
    <property type="component" value="Unassembled WGS sequence"/>
</dbReference>
<reference evidence="2 3" key="1">
    <citation type="journal article" date="2018" name="Evol. Lett.">
        <title>Horizontal gene cluster transfer increased hallucinogenic mushroom diversity.</title>
        <authorList>
            <person name="Reynolds H.T."/>
            <person name="Vijayakumar V."/>
            <person name="Gluck-Thaler E."/>
            <person name="Korotkin H.B."/>
            <person name="Matheny P.B."/>
            <person name="Slot J.C."/>
        </authorList>
    </citation>
    <scope>NUCLEOTIDE SEQUENCE [LARGE SCALE GENOMIC DNA]</scope>
    <source>
        <strain evidence="2 3">SRW20</strain>
    </source>
</reference>
<protein>
    <submittedName>
        <fullName evidence="2">Uncharacterized protein</fullName>
    </submittedName>
</protein>
<dbReference type="EMBL" id="NHYE01003677">
    <property type="protein sequence ID" value="PPQ88264.1"/>
    <property type="molecule type" value="Genomic_DNA"/>
</dbReference>
<sequence length="30" mass="3879">MASLHRRDPTQFRRHQRPRNTYRHRKIFLC</sequence>
<name>A0A409XC14_9AGAR</name>
<feature type="region of interest" description="Disordered" evidence="1">
    <location>
        <begin position="1"/>
        <end position="30"/>
    </location>
</feature>